<gene>
    <name evidence="4" type="ORF">A3I92_00100</name>
</gene>
<dbReference type="InterPro" id="IPR001296">
    <property type="entry name" value="Glyco_trans_1"/>
</dbReference>
<evidence type="ECO:0000259" key="3">
    <source>
        <dbReference type="Pfam" id="PF13439"/>
    </source>
</evidence>
<dbReference type="GO" id="GO:0016757">
    <property type="term" value="F:glycosyltransferase activity"/>
    <property type="evidence" value="ECO:0007669"/>
    <property type="project" value="InterPro"/>
</dbReference>
<organism evidence="4 5">
    <name type="scientific">Candidatus Yanofskybacteria bacterium RIFCSPLOWO2_02_FULL_43_10b</name>
    <dbReference type="NCBI Taxonomy" id="1802704"/>
    <lineage>
        <taxon>Bacteria</taxon>
        <taxon>Candidatus Yanofskyibacteriota</taxon>
    </lineage>
</organism>
<dbReference type="PANTHER" id="PTHR46401:SF2">
    <property type="entry name" value="GLYCOSYLTRANSFERASE WBBK-RELATED"/>
    <property type="match status" value="1"/>
</dbReference>
<accession>A0A1F8H5F1</accession>
<dbReference type="EMBL" id="MGKS01000021">
    <property type="protein sequence ID" value="OGN32079.1"/>
    <property type="molecule type" value="Genomic_DNA"/>
</dbReference>
<evidence type="ECO:0008006" key="6">
    <source>
        <dbReference type="Google" id="ProtNLM"/>
    </source>
</evidence>
<keyword evidence="1" id="KW-0808">Transferase</keyword>
<sequence length="397" mass="45630">MDIGIDLRVLAGGSYGGIAQYVLGLLPELFRLDKNIRFKLFFNAYRQSLPDYSWLDQENVQLFKFNYPNRLLFASSRLFSYPKLDYLVQGADVFFSPHFFSAPLSPRCRSVVTFHDLSFIRYPGFFSWRKNVWHRFEMNPYWQAQQAIKIIAVSQSTKDDLVNLLGVDPKKIEVTYSGITDQRRRGTVFCENLNKKLCSPEPLEIIKKYNLPEKFFLFLGALEPRKNIIGILKAFTYLKSTAQISKESALVIAGPFGWLYGDLFKFYKNSPYRESIHFIGPVMEQEKMALYSLSRVFVYPSFFEGFGFPVLEAMAAGAPVVTSRNSSLPEVAGRGGLLVDPYNIKEIAEAMKNLWLNQSLRDLYIKKGLEQVKKFSWRKTAEQTLKVIISAVDPTHN</sequence>
<protein>
    <recommendedName>
        <fullName evidence="6">Glycosyl transferase family 1 domain-containing protein</fullName>
    </recommendedName>
</protein>
<reference evidence="4 5" key="1">
    <citation type="journal article" date="2016" name="Nat. Commun.">
        <title>Thousands of microbial genomes shed light on interconnected biogeochemical processes in an aquifer system.</title>
        <authorList>
            <person name="Anantharaman K."/>
            <person name="Brown C.T."/>
            <person name="Hug L.A."/>
            <person name="Sharon I."/>
            <person name="Castelle C.J."/>
            <person name="Probst A.J."/>
            <person name="Thomas B.C."/>
            <person name="Singh A."/>
            <person name="Wilkins M.J."/>
            <person name="Karaoz U."/>
            <person name="Brodie E.L."/>
            <person name="Williams K.H."/>
            <person name="Hubbard S.S."/>
            <person name="Banfield J.F."/>
        </authorList>
    </citation>
    <scope>NUCLEOTIDE SEQUENCE [LARGE SCALE GENOMIC DNA]</scope>
</reference>
<dbReference type="Proteomes" id="UP000177676">
    <property type="component" value="Unassembled WGS sequence"/>
</dbReference>
<dbReference type="Gene3D" id="3.40.50.2000">
    <property type="entry name" value="Glycogen Phosphorylase B"/>
    <property type="match status" value="2"/>
</dbReference>
<evidence type="ECO:0000256" key="1">
    <source>
        <dbReference type="ARBA" id="ARBA00022679"/>
    </source>
</evidence>
<dbReference type="FunFam" id="3.40.50.2000:FF:000119">
    <property type="entry name" value="Glycosyl transferase group 1"/>
    <property type="match status" value="1"/>
</dbReference>
<dbReference type="InterPro" id="IPR028098">
    <property type="entry name" value="Glyco_trans_4-like_N"/>
</dbReference>
<evidence type="ECO:0000313" key="5">
    <source>
        <dbReference type="Proteomes" id="UP000177676"/>
    </source>
</evidence>
<dbReference type="AlphaFoldDB" id="A0A1F8H5F1"/>
<dbReference type="PANTHER" id="PTHR46401">
    <property type="entry name" value="GLYCOSYLTRANSFERASE WBBK-RELATED"/>
    <property type="match status" value="1"/>
</dbReference>
<name>A0A1F8H5F1_9BACT</name>
<evidence type="ECO:0000313" key="4">
    <source>
        <dbReference type="EMBL" id="OGN32079.1"/>
    </source>
</evidence>
<dbReference type="Pfam" id="PF13439">
    <property type="entry name" value="Glyco_transf_4"/>
    <property type="match status" value="1"/>
</dbReference>
<proteinExistence type="predicted"/>
<evidence type="ECO:0000259" key="2">
    <source>
        <dbReference type="Pfam" id="PF00534"/>
    </source>
</evidence>
<dbReference type="CDD" id="cd03809">
    <property type="entry name" value="GT4_MtfB-like"/>
    <property type="match status" value="1"/>
</dbReference>
<dbReference type="Pfam" id="PF00534">
    <property type="entry name" value="Glycos_transf_1"/>
    <property type="match status" value="1"/>
</dbReference>
<dbReference type="SUPFAM" id="SSF53756">
    <property type="entry name" value="UDP-Glycosyltransferase/glycogen phosphorylase"/>
    <property type="match status" value="1"/>
</dbReference>
<feature type="domain" description="Glycosyl transferase family 1" evidence="2">
    <location>
        <begin position="208"/>
        <end position="368"/>
    </location>
</feature>
<comment type="caution">
    <text evidence="4">The sequence shown here is derived from an EMBL/GenBank/DDBJ whole genome shotgun (WGS) entry which is preliminary data.</text>
</comment>
<feature type="domain" description="Glycosyltransferase subfamily 4-like N-terminal" evidence="3">
    <location>
        <begin position="15"/>
        <end position="182"/>
    </location>
</feature>